<dbReference type="Gene3D" id="2.60.200.20">
    <property type="match status" value="1"/>
</dbReference>
<feature type="region of interest" description="Disordered" evidence="4">
    <location>
        <begin position="1085"/>
        <end position="1113"/>
    </location>
</feature>
<evidence type="ECO:0000256" key="4">
    <source>
        <dbReference type="SAM" id="MobiDB-lite"/>
    </source>
</evidence>
<feature type="region of interest" description="Disordered" evidence="4">
    <location>
        <begin position="1159"/>
        <end position="1241"/>
    </location>
</feature>
<dbReference type="GO" id="GO:0005524">
    <property type="term" value="F:ATP binding"/>
    <property type="evidence" value="ECO:0007669"/>
    <property type="project" value="UniProtKB-UniRule"/>
</dbReference>
<feature type="region of interest" description="Disordered" evidence="4">
    <location>
        <begin position="55"/>
        <end position="139"/>
    </location>
</feature>
<dbReference type="SUPFAM" id="SSF52540">
    <property type="entry name" value="P-loop containing nucleoside triphosphate hydrolases"/>
    <property type="match status" value="1"/>
</dbReference>
<comment type="caution">
    <text evidence="6">The sequence shown here is derived from an EMBL/GenBank/DDBJ whole genome shotgun (WGS) entry which is preliminary data.</text>
</comment>
<feature type="binding site" evidence="3">
    <location>
        <begin position="390"/>
        <end position="397"/>
    </location>
    <ligand>
        <name>ATP</name>
        <dbReference type="ChEBI" id="CHEBI:30616"/>
    </ligand>
</feature>
<evidence type="ECO:0000259" key="5">
    <source>
        <dbReference type="PROSITE" id="PS50067"/>
    </source>
</evidence>
<keyword evidence="2 3" id="KW-0505">Motor protein</keyword>
<dbReference type="PANTHER" id="PTHR47968:SF75">
    <property type="entry name" value="CENTROMERE-ASSOCIATED PROTEIN E"/>
    <property type="match status" value="1"/>
</dbReference>
<name>A0A813EPZ9_POLGL</name>
<keyword evidence="3" id="KW-0067">ATP-binding</keyword>
<protein>
    <recommendedName>
        <fullName evidence="5">Kinesin motor domain-containing protein</fullName>
    </recommendedName>
</protein>
<feature type="compositionally biased region" description="Basic and acidic residues" evidence="4">
    <location>
        <begin position="1095"/>
        <end position="1113"/>
    </location>
</feature>
<dbReference type="PROSITE" id="PS50067">
    <property type="entry name" value="KINESIN_MOTOR_2"/>
    <property type="match status" value="1"/>
</dbReference>
<dbReference type="Proteomes" id="UP000654075">
    <property type="component" value="Unassembled WGS sequence"/>
</dbReference>
<dbReference type="GO" id="GO:0008017">
    <property type="term" value="F:microtubule binding"/>
    <property type="evidence" value="ECO:0007669"/>
    <property type="project" value="InterPro"/>
</dbReference>
<reference evidence="6" key="1">
    <citation type="submission" date="2021-02" db="EMBL/GenBank/DDBJ databases">
        <authorList>
            <person name="Dougan E. K."/>
            <person name="Rhodes N."/>
            <person name="Thang M."/>
            <person name="Chan C."/>
        </authorList>
    </citation>
    <scope>NUCLEOTIDE SEQUENCE</scope>
</reference>
<dbReference type="SMART" id="SM00129">
    <property type="entry name" value="KISc"/>
    <property type="match status" value="1"/>
</dbReference>
<dbReference type="InterPro" id="IPR027640">
    <property type="entry name" value="Kinesin-like_fam"/>
</dbReference>
<evidence type="ECO:0000256" key="3">
    <source>
        <dbReference type="PROSITE-ProRule" id="PRU00283"/>
    </source>
</evidence>
<dbReference type="Pfam" id="PF00225">
    <property type="entry name" value="Kinesin"/>
    <property type="match status" value="1"/>
</dbReference>
<evidence type="ECO:0000313" key="7">
    <source>
        <dbReference type="Proteomes" id="UP000654075"/>
    </source>
</evidence>
<feature type="region of interest" description="Disordered" evidence="4">
    <location>
        <begin position="174"/>
        <end position="270"/>
    </location>
</feature>
<feature type="compositionally biased region" description="Basic and acidic residues" evidence="4">
    <location>
        <begin position="229"/>
        <end position="239"/>
    </location>
</feature>
<dbReference type="GO" id="GO:0007018">
    <property type="term" value="P:microtubule-based movement"/>
    <property type="evidence" value="ECO:0007669"/>
    <property type="project" value="InterPro"/>
</dbReference>
<dbReference type="GO" id="GO:0003777">
    <property type="term" value="F:microtubule motor activity"/>
    <property type="evidence" value="ECO:0007669"/>
    <property type="project" value="InterPro"/>
</dbReference>
<dbReference type="PRINTS" id="PR00380">
    <property type="entry name" value="KINESINHEAVY"/>
</dbReference>
<dbReference type="InterPro" id="IPR008984">
    <property type="entry name" value="SMAD_FHA_dom_sf"/>
</dbReference>
<accession>A0A813EPZ9</accession>
<evidence type="ECO:0000256" key="2">
    <source>
        <dbReference type="ARBA" id="ARBA00023175"/>
    </source>
</evidence>
<dbReference type="SUPFAM" id="SSF49879">
    <property type="entry name" value="SMAD/FHA domain"/>
    <property type="match status" value="1"/>
</dbReference>
<feature type="compositionally biased region" description="Low complexity" evidence="4">
    <location>
        <begin position="92"/>
        <end position="118"/>
    </location>
</feature>
<dbReference type="InterPro" id="IPR036961">
    <property type="entry name" value="Kinesin_motor_dom_sf"/>
</dbReference>
<dbReference type="EMBL" id="CAJNNV010012249">
    <property type="protein sequence ID" value="CAE8600532.1"/>
    <property type="molecule type" value="Genomic_DNA"/>
</dbReference>
<dbReference type="InterPro" id="IPR001752">
    <property type="entry name" value="Kinesin_motor_dom"/>
</dbReference>
<keyword evidence="1" id="KW-0175">Coiled coil</keyword>
<proteinExistence type="inferred from homology"/>
<dbReference type="Gene3D" id="3.40.850.10">
    <property type="entry name" value="Kinesin motor domain"/>
    <property type="match status" value="1"/>
</dbReference>
<dbReference type="OrthoDB" id="206213at2759"/>
<feature type="domain" description="Kinesin motor" evidence="5">
    <location>
        <begin position="303"/>
        <end position="642"/>
    </location>
</feature>
<evidence type="ECO:0000256" key="1">
    <source>
        <dbReference type="ARBA" id="ARBA00023054"/>
    </source>
</evidence>
<keyword evidence="7" id="KW-1185">Reference proteome</keyword>
<dbReference type="CDD" id="cd00106">
    <property type="entry name" value="KISc"/>
    <property type="match status" value="1"/>
</dbReference>
<feature type="compositionally biased region" description="Basic and acidic residues" evidence="4">
    <location>
        <begin position="60"/>
        <end position="79"/>
    </location>
</feature>
<sequence length="1352" mass="146586">MAFTPASSSSSLVAPLGPRSWRSALALVGGSLGLTLGVVAQVLRLRSLRALRPPEQPCDELERGGRVESTDHVRVTAGRDDEDDRITPQPALGGEELVSGSPEVSSSAPAASAALGPSTSEAEAEAREPLPPVAASRPSRPFGLRTLLEALQVLGVGKRLDARWRYERQCSFGSGHPTIAVLTQPPRSERAGVRFQSTPRDSNSSIPRGSGTRQFGSGGSLRANHRRADRPSFDGDHRLPGYGGSVSSSTSRGKAPTTAKQQGDVPLRDGRDSVGVVGVDSDVHDAGGRRGRLASVGDEVPQAVSVCVRVRPMSSMESAEGQSKVVHVELDKPGGLSLTSPQKRHRRVEPFLFDTVLPDSAGQSDVYRMLGEPVVMGVADGYHGCIFAYGQTGSGKSHTMFGGPDEARGLIPRIAEGLFQDLGSKVAGQNIVKVSYLELYNEQARDLLNPSVGEAANQALVVREHPQVGVFVEGLTRSAVSSAEDMLRLVDFGHKIRVVGCTNMNASSSRSHAVVTIHVEQVLPSSSGQKVRRHAQLHAVDLAGSERMKNAGENAMRQAESKKINVSLLALGQIIQKLASRGAKRGSSAVHIPYRDSKLTFLLSQSLMGNCRTTMLACVSPASGNQNLTDSTLRFAASVMKIHTRPVRNEEIQGDLVRTLHAQVEALRRQLEESAQSHDSRRELEDQLQSEHWLQDQLSASWEEQQARSRADDTQRRKTLKSLGLAASWSGEAEANYPYVVNVCDDPLLSGRLTYKLTPGEKPLRVGSDPSCEVRVDGLGAEPELCTLQCRDSRTVEISVSALLLSGSPMSEDILGSTLGRRRPSLRKGSLFGERAPMVTVNGLPLQGTKQLVHGDMIRAGRTKCFQVVIPEAAGHGKDDDASFLEECLAAEGAGTFGKEFLAHLREHFGLERAKRVFRKLKDLRALVDEANDITDDLRGGESHELIFKEQVLMDASSKEEDPAIVVTLSRTERPDEVSQDGPVFGDERGRSELMAVWTFSHFRHRLEVMRDLYEEISARDVPWGQSGDLDPWQEEQTVPILDIGCEGNGTWPSLAEVLFPGALTENGALAQSSSAPPFAFQADEPELQSTTETRPLHADPGSLEKLEDPGAVERRREMTILLQTMPRLEEELAKAVATRERQNKELLSVRRELEEMKALYRPSSPRGPPVRRAGGDAAGLESSSPEQALSALRLKSPRRSSGTKVQWAPAGWSALAQSPRSRPASAKAQGAKGSRGRASSASAPEVAVWLSAPRRIEDVVAPDADPKEAPGLSSSLLAEEGEILMREDSSSSSPSFFASLLSALCSASLPCFVNLFDRNFAARPIIMQARFRVMCEWLLQLRLKAEQNFYW</sequence>
<dbReference type="PANTHER" id="PTHR47968">
    <property type="entry name" value="CENTROMERE PROTEIN E"/>
    <property type="match status" value="1"/>
</dbReference>
<evidence type="ECO:0000313" key="6">
    <source>
        <dbReference type="EMBL" id="CAE8600532.1"/>
    </source>
</evidence>
<gene>
    <name evidence="6" type="ORF">PGLA1383_LOCUS18851</name>
</gene>
<keyword evidence="3" id="KW-0547">Nucleotide-binding</keyword>
<dbReference type="InterPro" id="IPR027417">
    <property type="entry name" value="P-loop_NTPase"/>
</dbReference>
<organism evidence="6 7">
    <name type="scientific">Polarella glacialis</name>
    <name type="common">Dinoflagellate</name>
    <dbReference type="NCBI Taxonomy" id="89957"/>
    <lineage>
        <taxon>Eukaryota</taxon>
        <taxon>Sar</taxon>
        <taxon>Alveolata</taxon>
        <taxon>Dinophyceae</taxon>
        <taxon>Suessiales</taxon>
        <taxon>Suessiaceae</taxon>
        <taxon>Polarella</taxon>
    </lineage>
</organism>
<feature type="compositionally biased region" description="Polar residues" evidence="4">
    <location>
        <begin position="195"/>
        <end position="215"/>
    </location>
</feature>
<comment type="similarity">
    <text evidence="3">Belongs to the TRAFAC class myosin-kinesin ATPase superfamily. Kinesin family.</text>
</comment>
<feature type="compositionally biased region" description="Low complexity" evidence="4">
    <location>
        <begin position="1225"/>
        <end position="1241"/>
    </location>
</feature>